<dbReference type="EMBL" id="CM041536">
    <property type="protein sequence ID" value="KAI3371172.1"/>
    <property type="molecule type" value="Genomic_DNA"/>
</dbReference>
<evidence type="ECO:0000313" key="2">
    <source>
        <dbReference type="Proteomes" id="UP000831701"/>
    </source>
</evidence>
<sequence>MTGKPTPAWDSGNNNTIWEEYTDVAFVVANSFILLITSVVGIAANIFVILAVYHRKSLQTSNNALVVNLAVIDILRCVIDCPILLAIIMAVHQRGHADELICDTQAVSFSFSCCIQLLTLACISAERYQAIAQPFKTSQRRKRIMVLIPVTWTLAIVVAVFCLIFVKDSPVHVRCKGLQREALSSYDTFGLYMLFPLWAACFGIIIGFYTRIFSLVRSHNRKIFDKGTLAPPKKNKTESEQKKGGTTAVEKEHEKSEQNQTQSKSVAPVEAVAQAESKSPKKDSIAALMTSTKVQSVSTGSENKTELKNTLEITDLETERPRSPVTRVAAQTEEKPFKIEESKVEAKPANGAAVASVKSSATMPQKVSSNLDTERQSKERVKIDKAPSEMKETSSHIPSSAQLEKPESTSVLPTEQKQTKNSDGGEMLAAAATAAAEDQASSLPPVSNNAPEPEAQKQDLMMEGAVCMMPSKASKERASKKKESQMAKRASYIIITFLLFWLPLITTILVNFVVHKNKNTQVTIIRDVEILSVSVACLTSLSDPIIYAAVNPQFRTEFYKLKNRAKSIFNKK</sequence>
<organism evidence="1 2">
    <name type="scientific">Scortum barcoo</name>
    <name type="common">barcoo grunter</name>
    <dbReference type="NCBI Taxonomy" id="214431"/>
    <lineage>
        <taxon>Eukaryota</taxon>
        <taxon>Metazoa</taxon>
        <taxon>Chordata</taxon>
        <taxon>Craniata</taxon>
        <taxon>Vertebrata</taxon>
        <taxon>Euteleostomi</taxon>
        <taxon>Actinopterygii</taxon>
        <taxon>Neopterygii</taxon>
        <taxon>Teleostei</taxon>
        <taxon>Neoteleostei</taxon>
        <taxon>Acanthomorphata</taxon>
        <taxon>Eupercaria</taxon>
        <taxon>Centrarchiformes</taxon>
        <taxon>Terapontoidei</taxon>
        <taxon>Terapontidae</taxon>
        <taxon>Scortum</taxon>
    </lineage>
</organism>
<protein>
    <submittedName>
        <fullName evidence="1">Uncharacterized protein</fullName>
    </submittedName>
</protein>
<dbReference type="Proteomes" id="UP000831701">
    <property type="component" value="Chromosome 6"/>
</dbReference>
<keyword evidence="2" id="KW-1185">Reference proteome</keyword>
<proteinExistence type="predicted"/>
<gene>
    <name evidence="1" type="ORF">L3Q82_023802</name>
</gene>
<name>A0ACB8WT21_9TELE</name>
<accession>A0ACB8WT21</accession>
<comment type="caution">
    <text evidence="1">The sequence shown here is derived from an EMBL/GenBank/DDBJ whole genome shotgun (WGS) entry which is preliminary data.</text>
</comment>
<reference evidence="1" key="1">
    <citation type="submission" date="2022-04" db="EMBL/GenBank/DDBJ databases">
        <title>Jade perch genome.</title>
        <authorList>
            <person name="Chao B."/>
        </authorList>
    </citation>
    <scope>NUCLEOTIDE SEQUENCE</scope>
    <source>
        <strain evidence="1">CB-2022</strain>
    </source>
</reference>
<evidence type="ECO:0000313" key="1">
    <source>
        <dbReference type="EMBL" id="KAI3371172.1"/>
    </source>
</evidence>